<organism evidence="1 2">
    <name type="scientific">Leptospira mayottensis 200901122</name>
    <dbReference type="NCBI Taxonomy" id="1193010"/>
    <lineage>
        <taxon>Bacteria</taxon>
        <taxon>Pseudomonadati</taxon>
        <taxon>Spirochaetota</taxon>
        <taxon>Spirochaetia</taxon>
        <taxon>Leptospirales</taxon>
        <taxon>Leptospiraceae</taxon>
        <taxon>Leptospira</taxon>
    </lineage>
</organism>
<comment type="caution">
    <text evidence="1">The sequence shown here is derived from an EMBL/GenBank/DDBJ whole genome shotgun (WGS) entry which is preliminary data.</text>
</comment>
<evidence type="ECO:0000313" key="1">
    <source>
        <dbReference type="EMBL" id="EKS01172.1"/>
    </source>
</evidence>
<name>A0AA87MSR3_9LEPT</name>
<accession>A0AA87MSR3</accession>
<sequence>METRFKIENKKSGILLSFLNEFKKVFGFESYNGDGIDFGNRENTKTSGRTETRNRITQKRNPHTYFVLYRIILGR</sequence>
<dbReference type="EMBL" id="AKWM02000022">
    <property type="protein sequence ID" value="EKS01172.1"/>
    <property type="molecule type" value="Genomic_DNA"/>
</dbReference>
<evidence type="ECO:0000313" key="2">
    <source>
        <dbReference type="Proteomes" id="UP000001343"/>
    </source>
</evidence>
<dbReference type="Proteomes" id="UP000001343">
    <property type="component" value="Unassembled WGS sequence"/>
</dbReference>
<gene>
    <name evidence="1" type="ORF">LEP1GSC125_1200</name>
</gene>
<dbReference type="AlphaFoldDB" id="A0AA87MSR3"/>
<reference evidence="1 2" key="1">
    <citation type="journal article" date="2014" name="Int. J. Syst. Evol. Microbiol.">
        <title>Leptospira mayottensis sp. nov., a pathogenic species of the genus Leptospira isolated from humans.</title>
        <authorList>
            <person name="Bourhy P."/>
            <person name="Collet L."/>
            <person name="Brisse S."/>
            <person name="Picardeau M."/>
        </authorList>
    </citation>
    <scope>NUCLEOTIDE SEQUENCE [LARGE SCALE GENOMIC DNA]</scope>
    <source>
        <strain evidence="1 2">200901122</strain>
    </source>
</reference>
<proteinExistence type="predicted"/>
<protein>
    <submittedName>
        <fullName evidence="1">Uncharacterized protein</fullName>
    </submittedName>
</protein>